<evidence type="ECO:0000259" key="2">
    <source>
        <dbReference type="Pfam" id="PF02371"/>
    </source>
</evidence>
<gene>
    <name evidence="3" type="ORF">SAMN04487779_10445</name>
</gene>
<dbReference type="Proteomes" id="UP000198925">
    <property type="component" value="Unassembled WGS sequence"/>
</dbReference>
<sequence length="407" mass="45708">MARRHRTLSDRSSADFYTVPNDSDRCRTALNTETTLIAVIELSQSSWLTAAIVPGLERNPLKKLAVDEAGLLRQLERWREEAAKAGRRITRIAVAFEAGRDGFWLARWLRARGVEADVIHPTSVAVSREHRRAKTDRLDTELLKRAFLGWLRGEAGHCSMAAVPTLEAEDARRPNREREALVAERTRAINRIRGCLARLGIRGFKPTLRRAPERLEGLRTPEGDAIPPNTLSELRRDMARLRLIRDQIQELEFARMERLEAAPESRLNAAVRLLARVIGLGVETADMLVHEILSRGLRDRRAVARYAGLTGAPDESGARRREKGLAKAGNARVRRGMIQLAWRFLIFQKQSALVQWYQARTVDARPGTRKTLIVALARKLLLALWRFATTGQPPAGFALRSAVTVAG</sequence>
<dbReference type="AlphaFoldDB" id="A0A1G7DDV7"/>
<dbReference type="Pfam" id="PF02371">
    <property type="entry name" value="Transposase_20"/>
    <property type="match status" value="1"/>
</dbReference>
<dbReference type="EMBL" id="FMZX01000044">
    <property type="protein sequence ID" value="SDE49788.1"/>
    <property type="molecule type" value="Genomic_DNA"/>
</dbReference>
<dbReference type="GO" id="GO:0006313">
    <property type="term" value="P:DNA transposition"/>
    <property type="evidence" value="ECO:0007669"/>
    <property type="project" value="InterPro"/>
</dbReference>
<dbReference type="NCBIfam" id="NF033542">
    <property type="entry name" value="transpos_IS110"/>
    <property type="match status" value="1"/>
</dbReference>
<dbReference type="InterPro" id="IPR047650">
    <property type="entry name" value="Transpos_IS110"/>
</dbReference>
<dbReference type="InterPro" id="IPR003346">
    <property type="entry name" value="Transposase_20"/>
</dbReference>
<feature type="domain" description="Transposase IS110-like N-terminal" evidence="1">
    <location>
        <begin position="64"/>
        <end position="198"/>
    </location>
</feature>
<accession>A0A1G7DDV7</accession>
<name>A0A1G7DDV7_9PROT</name>
<keyword evidence="4" id="KW-1185">Reference proteome</keyword>
<dbReference type="InterPro" id="IPR002525">
    <property type="entry name" value="Transp_IS110-like_N"/>
</dbReference>
<dbReference type="RefSeq" id="WP_218128087.1">
    <property type="nucleotide sequence ID" value="NZ_FMZX01000044.1"/>
</dbReference>
<feature type="domain" description="Transposase IS116/IS110/IS902 C-terminal" evidence="2">
    <location>
        <begin position="272"/>
        <end position="348"/>
    </location>
</feature>
<dbReference type="GO" id="GO:0004803">
    <property type="term" value="F:transposase activity"/>
    <property type="evidence" value="ECO:0007669"/>
    <property type="project" value="InterPro"/>
</dbReference>
<dbReference type="GO" id="GO:0003677">
    <property type="term" value="F:DNA binding"/>
    <property type="evidence" value="ECO:0007669"/>
    <property type="project" value="InterPro"/>
</dbReference>
<reference evidence="3 4" key="1">
    <citation type="submission" date="2016-10" db="EMBL/GenBank/DDBJ databases">
        <authorList>
            <person name="de Groot N.N."/>
        </authorList>
    </citation>
    <scope>NUCLEOTIDE SEQUENCE [LARGE SCALE GENOMIC DNA]</scope>
    <source>
        <strain evidence="3 4">CPCC 100156</strain>
    </source>
</reference>
<proteinExistence type="predicted"/>
<dbReference type="PANTHER" id="PTHR33055:SF3">
    <property type="entry name" value="PUTATIVE TRANSPOSASE FOR IS117-RELATED"/>
    <property type="match status" value="1"/>
</dbReference>
<evidence type="ECO:0000259" key="1">
    <source>
        <dbReference type="Pfam" id="PF01548"/>
    </source>
</evidence>
<dbReference type="Pfam" id="PF01548">
    <property type="entry name" value="DEDD_Tnp_IS110"/>
    <property type="match status" value="1"/>
</dbReference>
<evidence type="ECO:0000313" key="3">
    <source>
        <dbReference type="EMBL" id="SDE49788.1"/>
    </source>
</evidence>
<dbReference type="PANTHER" id="PTHR33055">
    <property type="entry name" value="TRANSPOSASE FOR INSERTION SEQUENCE ELEMENT IS1111A"/>
    <property type="match status" value="1"/>
</dbReference>
<protein>
    <submittedName>
        <fullName evidence="3">Transposase</fullName>
    </submittedName>
</protein>
<organism evidence="3 4">
    <name type="scientific">Belnapia rosea</name>
    <dbReference type="NCBI Taxonomy" id="938405"/>
    <lineage>
        <taxon>Bacteria</taxon>
        <taxon>Pseudomonadati</taxon>
        <taxon>Pseudomonadota</taxon>
        <taxon>Alphaproteobacteria</taxon>
        <taxon>Acetobacterales</taxon>
        <taxon>Roseomonadaceae</taxon>
        <taxon>Belnapia</taxon>
    </lineage>
</organism>
<evidence type="ECO:0000313" key="4">
    <source>
        <dbReference type="Proteomes" id="UP000198925"/>
    </source>
</evidence>